<dbReference type="InterPro" id="IPR013740">
    <property type="entry name" value="Redoxin"/>
</dbReference>
<comment type="caution">
    <text evidence="2">The sequence shown here is derived from an EMBL/GenBank/DDBJ whole genome shotgun (WGS) entry which is preliminary data.</text>
</comment>
<dbReference type="STRING" id="2340.JV46_04010"/>
<dbReference type="GO" id="GO:0016491">
    <property type="term" value="F:oxidoreductase activity"/>
    <property type="evidence" value="ECO:0007669"/>
    <property type="project" value="InterPro"/>
</dbReference>
<dbReference type="AlphaFoldDB" id="A0A0B0H3Z2"/>
<dbReference type="PATRIC" id="fig|2340.3.peg.1540"/>
<dbReference type="EMBL" id="JRAA01000002">
    <property type="protein sequence ID" value="KHF24903.1"/>
    <property type="molecule type" value="Genomic_DNA"/>
</dbReference>
<dbReference type="InterPro" id="IPR013766">
    <property type="entry name" value="Thioredoxin_domain"/>
</dbReference>
<proteinExistence type="predicted"/>
<evidence type="ECO:0000313" key="3">
    <source>
        <dbReference type="Proteomes" id="UP000030856"/>
    </source>
</evidence>
<name>A0A0B0H3Z2_SOVGS</name>
<dbReference type="RefSeq" id="WP_043117134.1">
    <property type="nucleotide sequence ID" value="NZ_JRAA01000002.1"/>
</dbReference>
<evidence type="ECO:0000313" key="2">
    <source>
        <dbReference type="EMBL" id="KHF24903.1"/>
    </source>
</evidence>
<accession>A0A0B0H3Z2</accession>
<feature type="domain" description="Thioredoxin" evidence="1">
    <location>
        <begin position="33"/>
        <end position="169"/>
    </location>
</feature>
<dbReference type="Proteomes" id="UP000030856">
    <property type="component" value="Unassembled WGS sequence"/>
</dbReference>
<dbReference type="Gene3D" id="3.40.30.10">
    <property type="entry name" value="Glutaredoxin"/>
    <property type="match status" value="1"/>
</dbReference>
<reference evidence="2 3" key="1">
    <citation type="journal article" date="2014" name="BMC Genomics">
        <title>The genome of the intracellular bacterium of the coastal bivalve, Solemya velum: a blueprint for thriving in and out of symbiosis.</title>
        <authorList>
            <person name="Dmytrenko O."/>
            <person name="Russell S.L."/>
            <person name="Loo W.T."/>
            <person name="Fontanez K.M."/>
            <person name="Liao L."/>
            <person name="Roeselers G."/>
            <person name="Sharma R."/>
            <person name="Stewart F.J."/>
            <person name="Newton I.L."/>
            <person name="Woyke T."/>
            <person name="Wu D."/>
            <person name="Lang J.M."/>
            <person name="Eisen J.A."/>
            <person name="Cavanaugh C.M."/>
        </authorList>
    </citation>
    <scope>NUCLEOTIDE SEQUENCE [LARGE SCALE GENOMIC DNA]</scope>
    <source>
        <strain evidence="2 3">WH</strain>
    </source>
</reference>
<gene>
    <name evidence="2" type="ORF">JV46_04010</name>
</gene>
<dbReference type="Pfam" id="PF08534">
    <property type="entry name" value="Redoxin"/>
    <property type="match status" value="1"/>
</dbReference>
<dbReference type="PROSITE" id="PS51352">
    <property type="entry name" value="THIOREDOXIN_2"/>
    <property type="match status" value="1"/>
</dbReference>
<dbReference type="InterPro" id="IPR036249">
    <property type="entry name" value="Thioredoxin-like_sf"/>
</dbReference>
<protein>
    <submittedName>
        <fullName evidence="2">Peroxiredoxin</fullName>
    </submittedName>
</protein>
<keyword evidence="3" id="KW-1185">Reference proteome</keyword>
<dbReference type="InterPro" id="IPR050553">
    <property type="entry name" value="Thioredoxin_ResA/DsbE_sf"/>
</dbReference>
<sequence length="172" mass="19246">MMKIRRRTLMLLALELLLVMAVVFGVNLWRTRESASGVAPDITAITLEGKMVNLGDYRGETLLVHFWASWCPVCGFVDNSVDAIAKDYPVITVALSSGSDAEIRQHLQEEELSFDVVNDADGEISQRWGVVGVPMSFIIDRQGEIRFRDVGYSSAPGLRLRLWIADNFDAQR</sequence>
<dbReference type="CDD" id="cd03011">
    <property type="entry name" value="TlpA_like_ScsD_MtbDsbE"/>
    <property type="match status" value="1"/>
</dbReference>
<evidence type="ECO:0000259" key="1">
    <source>
        <dbReference type="PROSITE" id="PS51352"/>
    </source>
</evidence>
<dbReference type="eggNOG" id="COG0526">
    <property type="taxonomic scope" value="Bacteria"/>
</dbReference>
<dbReference type="PANTHER" id="PTHR42852">
    <property type="entry name" value="THIOL:DISULFIDE INTERCHANGE PROTEIN DSBE"/>
    <property type="match status" value="1"/>
</dbReference>
<dbReference type="SUPFAM" id="SSF52833">
    <property type="entry name" value="Thioredoxin-like"/>
    <property type="match status" value="1"/>
</dbReference>
<dbReference type="PANTHER" id="PTHR42852:SF17">
    <property type="entry name" value="THIOREDOXIN-LIKE PROTEIN HI_1115"/>
    <property type="match status" value="1"/>
</dbReference>
<dbReference type="OrthoDB" id="9796554at2"/>
<organism evidence="2 3">
    <name type="scientific">Solemya velum gill symbiont</name>
    <dbReference type="NCBI Taxonomy" id="2340"/>
    <lineage>
        <taxon>Bacteria</taxon>
        <taxon>Pseudomonadati</taxon>
        <taxon>Pseudomonadota</taxon>
        <taxon>Gammaproteobacteria</taxon>
        <taxon>sulfur-oxidizing symbionts</taxon>
    </lineage>
</organism>